<keyword evidence="4" id="KW-0479">Metal-binding</keyword>
<proteinExistence type="inferred from homology"/>
<keyword evidence="11" id="KW-1185">Reference proteome</keyword>
<evidence type="ECO:0000256" key="7">
    <source>
        <dbReference type="ARBA" id="ARBA00047989"/>
    </source>
</evidence>
<comment type="catalytic activity">
    <reaction evidence="1">
        <text>inosine + phosphate = alpha-D-ribose 1-phosphate + hypoxanthine</text>
        <dbReference type="Rhea" id="RHEA:27646"/>
        <dbReference type="ChEBI" id="CHEBI:17368"/>
        <dbReference type="ChEBI" id="CHEBI:17596"/>
        <dbReference type="ChEBI" id="CHEBI:43474"/>
        <dbReference type="ChEBI" id="CHEBI:57720"/>
        <dbReference type="EC" id="2.4.2.1"/>
    </reaction>
    <physiologicalReaction direction="left-to-right" evidence="1">
        <dbReference type="Rhea" id="RHEA:27647"/>
    </physiologicalReaction>
</comment>
<keyword evidence="3" id="KW-0808">Transferase</keyword>
<dbReference type="Pfam" id="PF02578">
    <property type="entry name" value="Cu-oxidase_4"/>
    <property type="match status" value="1"/>
</dbReference>
<evidence type="ECO:0000256" key="4">
    <source>
        <dbReference type="ARBA" id="ARBA00022723"/>
    </source>
</evidence>
<evidence type="ECO:0000256" key="6">
    <source>
        <dbReference type="ARBA" id="ARBA00022833"/>
    </source>
</evidence>
<gene>
    <name evidence="10" type="ORF">PF021_01995</name>
</gene>
<comment type="caution">
    <text evidence="10">The sequence shown here is derived from an EMBL/GenBank/DDBJ whole genome shotgun (WGS) entry which is preliminary data.</text>
</comment>
<accession>A0ABT4VCM0</accession>
<dbReference type="PANTHER" id="PTHR30616">
    <property type="entry name" value="UNCHARACTERIZED PROTEIN YFIH"/>
    <property type="match status" value="1"/>
</dbReference>
<dbReference type="EMBL" id="JAQHXR010000001">
    <property type="protein sequence ID" value="MDA3968443.1"/>
    <property type="molecule type" value="Genomic_DNA"/>
</dbReference>
<evidence type="ECO:0000256" key="5">
    <source>
        <dbReference type="ARBA" id="ARBA00022801"/>
    </source>
</evidence>
<evidence type="ECO:0000313" key="11">
    <source>
        <dbReference type="Proteomes" id="UP001210261"/>
    </source>
</evidence>
<evidence type="ECO:0000256" key="8">
    <source>
        <dbReference type="ARBA" id="ARBA00048968"/>
    </source>
</evidence>
<dbReference type="InterPro" id="IPR038371">
    <property type="entry name" value="Cu_polyphenol_OxRdtase_sf"/>
</dbReference>
<evidence type="ECO:0000256" key="9">
    <source>
        <dbReference type="ARBA" id="ARBA00049893"/>
    </source>
</evidence>
<reference evidence="10 11" key="1">
    <citation type="submission" date="2023-01" db="EMBL/GenBank/DDBJ databases">
        <title>Description of Helicobacter ibis sp. nov. isolated from faecal droppings of black-faced ibis (Theristicus melanopis).</title>
        <authorList>
            <person name="Lopez-Cantillo M."/>
            <person name="Vidal-Veuthey B."/>
            <person name="Mella A."/>
            <person name="De La Haba R."/>
            <person name="Collado L."/>
        </authorList>
    </citation>
    <scope>NUCLEOTIDE SEQUENCE [LARGE SCALE GENOMIC DNA]</scope>
    <source>
        <strain evidence="10 11">A82</strain>
    </source>
</reference>
<evidence type="ECO:0000256" key="1">
    <source>
        <dbReference type="ARBA" id="ARBA00000553"/>
    </source>
</evidence>
<evidence type="ECO:0000256" key="3">
    <source>
        <dbReference type="ARBA" id="ARBA00022679"/>
    </source>
</evidence>
<keyword evidence="6" id="KW-0862">Zinc</keyword>
<evidence type="ECO:0000256" key="2">
    <source>
        <dbReference type="ARBA" id="ARBA00007353"/>
    </source>
</evidence>
<sequence>MALDYWLSESGVNVAFHAGLDTESKVIQNRKDSLKNYHIDNLAYLNQIHSNIVLKGTSGGLIGNGDGIILDKKGIVGLIMTADCNPVLLYDKRNDVLAMLHVGRLGVESRIVFEGFKILSLEYGTRASDVFVYVGPSIRACCYEVRSDVFCGDSLSLGKIMRKDSIYLDLIKVLQAQFLELGFSDIVIDKNCTCCSREYFSYRRDKDCGRLGLFATII</sequence>
<dbReference type="PANTHER" id="PTHR30616:SF2">
    <property type="entry name" value="PURINE NUCLEOSIDE PHOSPHORYLASE LACC1"/>
    <property type="match status" value="1"/>
</dbReference>
<organism evidence="10 11">
    <name type="scientific">Helicobacter ibis</name>
    <dbReference type="NCBI Taxonomy" id="2962633"/>
    <lineage>
        <taxon>Bacteria</taxon>
        <taxon>Pseudomonadati</taxon>
        <taxon>Campylobacterota</taxon>
        <taxon>Epsilonproteobacteria</taxon>
        <taxon>Campylobacterales</taxon>
        <taxon>Helicobacteraceae</taxon>
        <taxon>Helicobacter</taxon>
    </lineage>
</organism>
<dbReference type="InterPro" id="IPR003730">
    <property type="entry name" value="Cu_polyphenol_OxRdtase"/>
</dbReference>
<dbReference type="Gene3D" id="3.60.140.10">
    <property type="entry name" value="CNF1/YfiH-like putative cysteine hydrolases"/>
    <property type="match status" value="1"/>
</dbReference>
<dbReference type="SUPFAM" id="SSF64438">
    <property type="entry name" value="CNF1/YfiH-like putative cysteine hydrolases"/>
    <property type="match status" value="1"/>
</dbReference>
<comment type="similarity">
    <text evidence="2">Belongs to the purine nucleoside phosphorylase YfiH/LACC1 family.</text>
</comment>
<comment type="catalytic activity">
    <reaction evidence="7">
        <text>adenosine + H2O + H(+) = inosine + NH4(+)</text>
        <dbReference type="Rhea" id="RHEA:24408"/>
        <dbReference type="ChEBI" id="CHEBI:15377"/>
        <dbReference type="ChEBI" id="CHEBI:15378"/>
        <dbReference type="ChEBI" id="CHEBI:16335"/>
        <dbReference type="ChEBI" id="CHEBI:17596"/>
        <dbReference type="ChEBI" id="CHEBI:28938"/>
        <dbReference type="EC" id="3.5.4.4"/>
    </reaction>
    <physiologicalReaction direction="left-to-right" evidence="7">
        <dbReference type="Rhea" id="RHEA:24409"/>
    </physiologicalReaction>
</comment>
<dbReference type="Proteomes" id="UP001210261">
    <property type="component" value="Unassembled WGS sequence"/>
</dbReference>
<dbReference type="InterPro" id="IPR011324">
    <property type="entry name" value="Cytotoxic_necrot_fac-like_cat"/>
</dbReference>
<evidence type="ECO:0000313" key="10">
    <source>
        <dbReference type="EMBL" id="MDA3968443.1"/>
    </source>
</evidence>
<protein>
    <submittedName>
        <fullName evidence="10">Polyphenol oxidase family protein</fullName>
    </submittedName>
</protein>
<comment type="catalytic activity">
    <reaction evidence="9">
        <text>S-methyl-5'-thioadenosine + phosphate = 5-(methylsulfanyl)-alpha-D-ribose 1-phosphate + adenine</text>
        <dbReference type="Rhea" id="RHEA:11852"/>
        <dbReference type="ChEBI" id="CHEBI:16708"/>
        <dbReference type="ChEBI" id="CHEBI:17509"/>
        <dbReference type="ChEBI" id="CHEBI:43474"/>
        <dbReference type="ChEBI" id="CHEBI:58533"/>
        <dbReference type="EC" id="2.4.2.28"/>
    </reaction>
    <physiologicalReaction direction="left-to-right" evidence="9">
        <dbReference type="Rhea" id="RHEA:11853"/>
    </physiologicalReaction>
</comment>
<dbReference type="RefSeq" id="WP_271020733.1">
    <property type="nucleotide sequence ID" value="NZ_JAQHXR010000001.1"/>
</dbReference>
<keyword evidence="5" id="KW-0378">Hydrolase</keyword>
<name>A0ABT4VCM0_9HELI</name>
<dbReference type="CDD" id="cd16833">
    <property type="entry name" value="YfiH"/>
    <property type="match status" value="1"/>
</dbReference>
<comment type="catalytic activity">
    <reaction evidence="8">
        <text>adenosine + phosphate = alpha-D-ribose 1-phosphate + adenine</text>
        <dbReference type="Rhea" id="RHEA:27642"/>
        <dbReference type="ChEBI" id="CHEBI:16335"/>
        <dbReference type="ChEBI" id="CHEBI:16708"/>
        <dbReference type="ChEBI" id="CHEBI:43474"/>
        <dbReference type="ChEBI" id="CHEBI:57720"/>
        <dbReference type="EC" id="2.4.2.1"/>
    </reaction>
    <physiologicalReaction direction="left-to-right" evidence="8">
        <dbReference type="Rhea" id="RHEA:27643"/>
    </physiologicalReaction>
</comment>